<evidence type="ECO:0000256" key="3">
    <source>
        <dbReference type="SAM" id="MobiDB-lite"/>
    </source>
</evidence>
<protein>
    <submittedName>
        <fullName evidence="5">Zinc-binding dehydrogenase</fullName>
    </submittedName>
</protein>
<dbReference type="CDD" id="cd08244">
    <property type="entry name" value="MDR_enoyl_red"/>
    <property type="match status" value="1"/>
</dbReference>
<dbReference type="SUPFAM" id="SSF51735">
    <property type="entry name" value="NAD(P)-binding Rossmann-fold domains"/>
    <property type="match status" value="1"/>
</dbReference>
<feature type="region of interest" description="Disordered" evidence="3">
    <location>
        <begin position="1"/>
        <end position="25"/>
    </location>
</feature>
<feature type="domain" description="Enoyl reductase (ER)" evidence="4">
    <location>
        <begin position="10"/>
        <end position="324"/>
    </location>
</feature>
<dbReference type="SMART" id="SM00829">
    <property type="entry name" value="PKS_ER"/>
    <property type="match status" value="1"/>
</dbReference>
<evidence type="ECO:0000313" key="6">
    <source>
        <dbReference type="Proteomes" id="UP000305238"/>
    </source>
</evidence>
<dbReference type="Pfam" id="PF00107">
    <property type="entry name" value="ADH_zinc_N"/>
    <property type="match status" value="1"/>
</dbReference>
<dbReference type="InterPro" id="IPR013154">
    <property type="entry name" value="ADH-like_N"/>
</dbReference>
<dbReference type="EMBL" id="VCKZ01000001">
    <property type="protein sequence ID" value="TMR42520.1"/>
    <property type="molecule type" value="Genomic_DNA"/>
</dbReference>
<dbReference type="PANTHER" id="PTHR48106">
    <property type="entry name" value="QUINONE OXIDOREDUCTASE PIG3-RELATED"/>
    <property type="match status" value="1"/>
</dbReference>
<sequence>MRAIRQHAFGGPEELRLEEVPDPHPPAGQVRIRVESAGVHLLDTVIRQGAGGPRVAPRLPMTPGREVAGTVDEVGAGTDTGLLGRRVVADLGPPSGGYAELALAPAASVHVLPDDADPDCAVAMVGTGRTTMAILELAAPAAEDVVLVTAAAGGIGTLLVQACHAAGATVVGVAGGPGKTALARRTGADHAIDYTRPDWPDRVRRALQGRPVTLVLDGVGGRIGRSALELLGVTGRLVMFGSSSGSLTELSAADLFSRGISAASAVGARILQRPGGTRTLEHDALQALHDGRLVPVIGQRFALADAAAAHTALQSRATTGKTVLRP</sequence>
<dbReference type="RefSeq" id="WP_138632188.1">
    <property type="nucleotide sequence ID" value="NZ_JASWDG010000015.1"/>
</dbReference>
<dbReference type="InterPro" id="IPR036291">
    <property type="entry name" value="NAD(P)-bd_dom_sf"/>
</dbReference>
<dbReference type="GO" id="GO:0005829">
    <property type="term" value="C:cytosol"/>
    <property type="evidence" value="ECO:0007669"/>
    <property type="project" value="TreeGrafter"/>
</dbReference>
<dbReference type="InterPro" id="IPR020843">
    <property type="entry name" value="ER"/>
</dbReference>
<reference evidence="5 6" key="1">
    <citation type="submission" date="2019-05" db="EMBL/GenBank/DDBJ databases">
        <title>Draft genome sequence of Actinomadura geliboluensis A8036.</title>
        <authorList>
            <person name="Saricaoglu S."/>
            <person name="Isik K."/>
        </authorList>
    </citation>
    <scope>NUCLEOTIDE SEQUENCE [LARGE SCALE GENOMIC DNA]</scope>
    <source>
        <strain evidence="5 6">A8036</strain>
    </source>
</reference>
<evidence type="ECO:0000256" key="2">
    <source>
        <dbReference type="ARBA" id="ARBA00023002"/>
    </source>
</evidence>
<comment type="caution">
    <text evidence="5">The sequence shown here is derived from an EMBL/GenBank/DDBJ whole genome shotgun (WGS) entry which is preliminary data.</text>
</comment>
<dbReference type="GO" id="GO:0035925">
    <property type="term" value="F:mRNA 3'-UTR AU-rich region binding"/>
    <property type="evidence" value="ECO:0007669"/>
    <property type="project" value="TreeGrafter"/>
</dbReference>
<proteinExistence type="predicted"/>
<evidence type="ECO:0000259" key="4">
    <source>
        <dbReference type="SMART" id="SM00829"/>
    </source>
</evidence>
<evidence type="ECO:0000256" key="1">
    <source>
        <dbReference type="ARBA" id="ARBA00022857"/>
    </source>
</evidence>
<evidence type="ECO:0000313" key="5">
    <source>
        <dbReference type="EMBL" id="TMR42520.1"/>
    </source>
</evidence>
<dbReference type="InterPro" id="IPR011032">
    <property type="entry name" value="GroES-like_sf"/>
</dbReference>
<feature type="compositionally biased region" description="Basic and acidic residues" evidence="3">
    <location>
        <begin position="13"/>
        <end position="22"/>
    </location>
</feature>
<name>A0A5S4HKI6_9ACTN</name>
<dbReference type="AlphaFoldDB" id="A0A5S4HKI6"/>
<dbReference type="PANTHER" id="PTHR48106:SF13">
    <property type="entry name" value="QUINONE OXIDOREDUCTASE-RELATED"/>
    <property type="match status" value="1"/>
</dbReference>
<dbReference type="SUPFAM" id="SSF50129">
    <property type="entry name" value="GroES-like"/>
    <property type="match status" value="1"/>
</dbReference>
<organism evidence="5 6">
    <name type="scientific">Actinomadura geliboluensis</name>
    <dbReference type="NCBI Taxonomy" id="882440"/>
    <lineage>
        <taxon>Bacteria</taxon>
        <taxon>Bacillati</taxon>
        <taxon>Actinomycetota</taxon>
        <taxon>Actinomycetes</taxon>
        <taxon>Streptosporangiales</taxon>
        <taxon>Thermomonosporaceae</taxon>
        <taxon>Actinomadura</taxon>
    </lineage>
</organism>
<dbReference type="GO" id="GO:0003960">
    <property type="term" value="F:quinone reductase (NADPH) activity"/>
    <property type="evidence" value="ECO:0007669"/>
    <property type="project" value="TreeGrafter"/>
</dbReference>
<dbReference type="InterPro" id="IPR013149">
    <property type="entry name" value="ADH-like_C"/>
</dbReference>
<dbReference type="Gene3D" id="3.90.180.10">
    <property type="entry name" value="Medium-chain alcohol dehydrogenases, catalytic domain"/>
    <property type="match status" value="1"/>
</dbReference>
<dbReference type="GO" id="GO:0070402">
    <property type="term" value="F:NADPH binding"/>
    <property type="evidence" value="ECO:0007669"/>
    <property type="project" value="TreeGrafter"/>
</dbReference>
<dbReference type="Proteomes" id="UP000305238">
    <property type="component" value="Unassembled WGS sequence"/>
</dbReference>
<keyword evidence="1" id="KW-0521">NADP</keyword>
<accession>A0A5S4HKI6</accession>
<dbReference type="Pfam" id="PF08240">
    <property type="entry name" value="ADH_N"/>
    <property type="match status" value="1"/>
</dbReference>
<dbReference type="OrthoDB" id="5195079at2"/>
<keyword evidence="2" id="KW-0560">Oxidoreductase</keyword>
<keyword evidence="6" id="KW-1185">Reference proteome</keyword>
<dbReference type="Gene3D" id="3.40.50.720">
    <property type="entry name" value="NAD(P)-binding Rossmann-like Domain"/>
    <property type="match status" value="1"/>
</dbReference>
<gene>
    <name evidence="5" type="ORF">ETD96_00185</name>
</gene>